<evidence type="ECO:0000313" key="9">
    <source>
        <dbReference type="Proteomes" id="UP000034601"/>
    </source>
</evidence>
<dbReference type="SMART" id="SM00710">
    <property type="entry name" value="PbH1"/>
    <property type="match status" value="8"/>
</dbReference>
<accession>A0A0G0U0T2</accession>
<keyword evidence="2" id="KW-1003">Cell membrane</keyword>
<dbReference type="GO" id="GO:0050501">
    <property type="term" value="F:hyaluronan synthase activity"/>
    <property type="evidence" value="ECO:0007669"/>
    <property type="project" value="TreeGrafter"/>
</dbReference>
<dbReference type="AlphaFoldDB" id="A0A0G0U0T2"/>
<keyword evidence="6" id="KW-0812">Transmembrane</keyword>
<dbReference type="InterPro" id="IPR006626">
    <property type="entry name" value="PbH1"/>
</dbReference>
<evidence type="ECO:0000256" key="2">
    <source>
        <dbReference type="ARBA" id="ARBA00022475"/>
    </source>
</evidence>
<dbReference type="InterPro" id="IPR012334">
    <property type="entry name" value="Pectin_lyas_fold"/>
</dbReference>
<dbReference type="Proteomes" id="UP000034601">
    <property type="component" value="Unassembled WGS sequence"/>
</dbReference>
<dbReference type="EMBL" id="LCAB01000010">
    <property type="protein sequence ID" value="KKR82673.1"/>
    <property type="molecule type" value="Genomic_DNA"/>
</dbReference>
<dbReference type="InterPro" id="IPR036779">
    <property type="entry name" value="LysM_dom_sf"/>
</dbReference>
<evidence type="ECO:0000256" key="4">
    <source>
        <dbReference type="ARBA" id="ARBA00022679"/>
    </source>
</evidence>
<keyword evidence="6" id="KW-1133">Transmembrane helix</keyword>
<dbReference type="NCBIfam" id="TIGR03804">
    <property type="entry name" value="para_beta_helix"/>
    <property type="match status" value="2"/>
</dbReference>
<protein>
    <submittedName>
        <fullName evidence="8">Glycosyl transferase family 2</fullName>
    </submittedName>
</protein>
<feature type="transmembrane region" description="Helical" evidence="6">
    <location>
        <begin position="348"/>
        <end position="371"/>
    </location>
</feature>
<sequence>MDVIWPTDPSNIKFVFELPSISPVVSPIAESLTRVFTTYWQWVTFYLPLGIIGLWRWGTWLFKKTVAQFYHPKKGYFKTSVSVITPVYNENPKVFIDALVSWAKNSPQEIIAVIDYTDIKCLKIFEDFQKVFSKARLIITQKYGKREALADGIKASIGEVVALVDSDTIWSEDTLKNGLIPFENPQIAGVATRQNVLQPKTLAQKIFDIQLDLRYFDEFPFLGAAGDALICLSGRTAFYRKDVITPMIPDLVNETFWGQKVVSGDDKRLTYLVLASGWKVAYQMTSHVFTPGVEDLKSYLKQRLRWTRNALRADLRAIYHGWVFHHPSLAYFQVDKVIQGFTILLSPLFFMIALTLQHWTLALAIFVWWFISRTIKLYPHLKRRPQDITVLPAFILLSFVSAGMKIYALFTLNTQGWITRWDTSRLPQFKFLTKIPAWGATVLVFAVLAWGIFWYRQQFQPVLSSIQPNQPNNLVTLTNIETDETLLVAGASSLDNINRMLVTRYAVKPGDSLARIAKANGITADSLLKANINILPNWNQISPGYILNIPRSNFSIDFQPNYSYTKKNPDILQISFDQPSNTIIVQGRGKQVTLKNIQSSVGKTKLEETSPQNWILRSNLWVRNGVMLTLNKDEVTWLKLASNKNGFVNLKSNNGLVLIKGVKITSWDEDNNDFDKDYKNGRSYILVKDFSRMDIYDSELAYLGYRRTAPTEDSVYGVAWRMSNGKLGTHLLSGEVLSSKFHHNYFGAYTFGTTSMLWRGNEFFDNIQYGLDPHDDSNNFIVENNKFYNNGNHGLIFSKRCFNNIIRNNLSYNNKLHGIMLHENSNNNLVENNTVSGNLDGIVVYQSSNNTIRNNTISKNQRGVRINKASMDNLFEGNQIEDNKQYGFYIYDGSNNNTVLNNKISNNHQAVYIKTKENLVTGNLITNNQIGLYLVENASENRFTMNQIINNSTYGIYSKTSAGNINYLGPNTIAQNGKDIHPN</sequence>
<dbReference type="Pfam" id="PF13229">
    <property type="entry name" value="Beta_helix"/>
    <property type="match status" value="1"/>
</dbReference>
<evidence type="ECO:0000256" key="1">
    <source>
        <dbReference type="ARBA" id="ARBA00004236"/>
    </source>
</evidence>
<dbReference type="Gene3D" id="3.10.350.10">
    <property type="entry name" value="LysM domain"/>
    <property type="match status" value="1"/>
</dbReference>
<feature type="transmembrane region" description="Helical" evidence="6">
    <location>
        <begin position="431"/>
        <end position="455"/>
    </location>
</feature>
<dbReference type="GO" id="GO:0030213">
    <property type="term" value="P:hyaluronan biosynthetic process"/>
    <property type="evidence" value="ECO:0007669"/>
    <property type="project" value="TreeGrafter"/>
</dbReference>
<feature type="domain" description="LysM" evidence="7">
    <location>
        <begin position="503"/>
        <end position="549"/>
    </location>
</feature>
<dbReference type="CDD" id="cd00118">
    <property type="entry name" value="LysM"/>
    <property type="match status" value="1"/>
</dbReference>
<dbReference type="GO" id="GO:0005886">
    <property type="term" value="C:plasma membrane"/>
    <property type="evidence" value="ECO:0007669"/>
    <property type="project" value="UniProtKB-SubCell"/>
</dbReference>
<dbReference type="SUPFAM" id="SSF54106">
    <property type="entry name" value="LysM domain"/>
    <property type="match status" value="1"/>
</dbReference>
<dbReference type="Pfam" id="PF01476">
    <property type="entry name" value="LysM"/>
    <property type="match status" value="1"/>
</dbReference>
<dbReference type="InterPro" id="IPR018392">
    <property type="entry name" value="LysM"/>
</dbReference>
<dbReference type="Gene3D" id="3.90.550.10">
    <property type="entry name" value="Spore Coat Polysaccharide Biosynthesis Protein SpsA, Chain A"/>
    <property type="match status" value="1"/>
</dbReference>
<evidence type="ECO:0000259" key="7">
    <source>
        <dbReference type="PROSITE" id="PS51782"/>
    </source>
</evidence>
<evidence type="ECO:0000313" key="8">
    <source>
        <dbReference type="EMBL" id="KKR82673.1"/>
    </source>
</evidence>
<dbReference type="Pfam" id="PF13641">
    <property type="entry name" value="Glyco_tranf_2_3"/>
    <property type="match status" value="1"/>
</dbReference>
<comment type="caution">
    <text evidence="8">The sequence shown here is derived from an EMBL/GenBank/DDBJ whole genome shotgun (WGS) entry which is preliminary data.</text>
</comment>
<dbReference type="InterPro" id="IPR022441">
    <property type="entry name" value="Para_beta_helix_rpt-2"/>
</dbReference>
<dbReference type="SMART" id="SM00257">
    <property type="entry name" value="LysM"/>
    <property type="match status" value="1"/>
</dbReference>
<dbReference type="InterPro" id="IPR029044">
    <property type="entry name" value="Nucleotide-diphossugar_trans"/>
</dbReference>
<dbReference type="SUPFAM" id="SSF53448">
    <property type="entry name" value="Nucleotide-diphospho-sugar transferases"/>
    <property type="match status" value="1"/>
</dbReference>
<comment type="subcellular location">
    <subcellularLocation>
        <location evidence="1">Cell membrane</location>
    </subcellularLocation>
</comment>
<evidence type="ECO:0000256" key="3">
    <source>
        <dbReference type="ARBA" id="ARBA00022676"/>
    </source>
</evidence>
<evidence type="ECO:0000256" key="6">
    <source>
        <dbReference type="SAM" id="Phobius"/>
    </source>
</evidence>
<keyword evidence="3" id="KW-0328">Glycosyltransferase</keyword>
<dbReference type="PANTHER" id="PTHR22913">
    <property type="entry name" value="HYALURONAN SYNTHASE"/>
    <property type="match status" value="1"/>
</dbReference>
<reference evidence="8 9" key="1">
    <citation type="journal article" date="2015" name="Nature">
        <title>rRNA introns, odd ribosomes, and small enigmatic genomes across a large radiation of phyla.</title>
        <authorList>
            <person name="Brown C.T."/>
            <person name="Hug L.A."/>
            <person name="Thomas B.C."/>
            <person name="Sharon I."/>
            <person name="Castelle C.J."/>
            <person name="Singh A."/>
            <person name="Wilkins M.J."/>
            <person name="Williams K.H."/>
            <person name="Banfield J.F."/>
        </authorList>
    </citation>
    <scope>NUCLEOTIDE SEQUENCE [LARGE SCALE GENOMIC DNA]</scope>
</reference>
<keyword evidence="5 6" id="KW-0472">Membrane</keyword>
<organism evidence="8 9">
    <name type="scientific">Candidatus Daviesbacteria bacterium GW2011_GWA2_40_9</name>
    <dbReference type="NCBI Taxonomy" id="1618424"/>
    <lineage>
        <taxon>Bacteria</taxon>
        <taxon>Candidatus Daviesiibacteriota</taxon>
    </lineage>
</organism>
<dbReference type="SUPFAM" id="SSF51126">
    <property type="entry name" value="Pectin lyase-like"/>
    <property type="match status" value="1"/>
</dbReference>
<dbReference type="Gene3D" id="2.160.20.10">
    <property type="entry name" value="Single-stranded right-handed beta-helix, Pectin lyase-like"/>
    <property type="match status" value="1"/>
</dbReference>
<proteinExistence type="predicted"/>
<name>A0A0G0U0T2_9BACT</name>
<feature type="transmembrane region" description="Helical" evidence="6">
    <location>
        <begin position="39"/>
        <end position="58"/>
    </location>
</feature>
<evidence type="ECO:0000256" key="5">
    <source>
        <dbReference type="ARBA" id="ARBA00023136"/>
    </source>
</evidence>
<gene>
    <name evidence="8" type="ORF">UU29_C0010G0019</name>
</gene>
<dbReference type="InterPro" id="IPR011050">
    <property type="entry name" value="Pectin_lyase_fold/virulence"/>
</dbReference>
<dbReference type="InterPro" id="IPR039448">
    <property type="entry name" value="Beta_helix"/>
</dbReference>
<keyword evidence="4 8" id="KW-0808">Transferase</keyword>
<feature type="transmembrane region" description="Helical" evidence="6">
    <location>
        <begin position="391"/>
        <end position="410"/>
    </location>
</feature>
<dbReference type="GO" id="GO:0085029">
    <property type="term" value="P:extracellular matrix assembly"/>
    <property type="evidence" value="ECO:0007669"/>
    <property type="project" value="TreeGrafter"/>
</dbReference>
<dbReference type="PANTHER" id="PTHR22913:SF12">
    <property type="entry name" value="MANNURONAN SYNTHASE"/>
    <property type="match status" value="1"/>
</dbReference>
<dbReference type="PROSITE" id="PS51782">
    <property type="entry name" value="LYSM"/>
    <property type="match status" value="1"/>
</dbReference>